<dbReference type="AlphaFoldDB" id="A0A975D0U8"/>
<dbReference type="RefSeq" id="WP_208632464.1">
    <property type="nucleotide sequence ID" value="NZ_CP059319.1"/>
</dbReference>
<sequence>MSLNGFSVLVTGAAQGVGRGIALAAAAEGAAVAVTARRIETAQAVADEIIARGGRAAALTCDVGDRASVAAAIAGTVAAFGKLDGLVHNAVSGFSSEPVSIEDVPQDNWDDQLRVSFRGTLYCAQAAFPALRDSRGTLVVLTSNAGIEGNPSLAPYSAMKGAQRGFIKSLAREWGPLGIRVNGIAPVALTPAMDKFFELHPHMVPVISNRAALGRIGDCESDIGSGVAFLLGPQSRFVSGQTLILTGGAYML</sequence>
<dbReference type="GO" id="GO:0016491">
    <property type="term" value="F:oxidoreductase activity"/>
    <property type="evidence" value="ECO:0007669"/>
    <property type="project" value="UniProtKB-KW"/>
</dbReference>
<evidence type="ECO:0000256" key="2">
    <source>
        <dbReference type="ARBA" id="ARBA00023002"/>
    </source>
</evidence>
<dbReference type="SMART" id="SM00822">
    <property type="entry name" value="PKS_KR"/>
    <property type="match status" value="1"/>
</dbReference>
<dbReference type="Pfam" id="PF13561">
    <property type="entry name" value="adh_short_C2"/>
    <property type="match status" value="1"/>
</dbReference>
<dbReference type="Proteomes" id="UP000664914">
    <property type="component" value="Chromosome"/>
</dbReference>
<evidence type="ECO:0000259" key="3">
    <source>
        <dbReference type="SMART" id="SM00822"/>
    </source>
</evidence>
<dbReference type="SUPFAM" id="SSF51735">
    <property type="entry name" value="NAD(P)-binding Rossmann-fold domains"/>
    <property type="match status" value="1"/>
</dbReference>
<name>A0A975D0U8_9SPHN</name>
<dbReference type="FunFam" id="3.40.50.720:FF:000084">
    <property type="entry name" value="Short-chain dehydrogenase reductase"/>
    <property type="match status" value="1"/>
</dbReference>
<gene>
    <name evidence="4" type="ORF">HRJ34_22690</name>
</gene>
<dbReference type="CDD" id="cd05233">
    <property type="entry name" value="SDR_c"/>
    <property type="match status" value="1"/>
</dbReference>
<proteinExistence type="inferred from homology"/>
<keyword evidence="2" id="KW-0560">Oxidoreductase</keyword>
<feature type="domain" description="Ketoreductase" evidence="3">
    <location>
        <begin position="6"/>
        <end position="190"/>
    </location>
</feature>
<evidence type="ECO:0000313" key="4">
    <source>
        <dbReference type="EMBL" id="QTH21095.1"/>
    </source>
</evidence>
<dbReference type="PANTHER" id="PTHR43639">
    <property type="entry name" value="OXIDOREDUCTASE, SHORT-CHAIN DEHYDROGENASE/REDUCTASE FAMILY (AFU_ORTHOLOGUE AFUA_5G02870)"/>
    <property type="match status" value="1"/>
</dbReference>
<dbReference type="InterPro" id="IPR057326">
    <property type="entry name" value="KR_dom"/>
</dbReference>
<dbReference type="EMBL" id="CP059319">
    <property type="protein sequence ID" value="QTH21095.1"/>
    <property type="molecule type" value="Genomic_DNA"/>
</dbReference>
<dbReference type="PRINTS" id="PR00081">
    <property type="entry name" value="GDHRDH"/>
</dbReference>
<reference evidence="4" key="2">
    <citation type="submission" date="2021-04" db="EMBL/GenBank/DDBJ databases">
        <title>Isolation and genomic analysis of the ibuprofen-degrading bacterium Sphingomonas strain MPO218.</title>
        <authorList>
            <person name="Aulestia M."/>
            <person name="Flores A."/>
            <person name="Mangas E.L."/>
            <person name="Perez-Pulido A.J."/>
            <person name="Santero E."/>
            <person name="Camacho E.M."/>
        </authorList>
    </citation>
    <scope>NUCLEOTIDE SEQUENCE</scope>
    <source>
        <strain evidence="4">MPO218</strain>
    </source>
</reference>
<evidence type="ECO:0000313" key="5">
    <source>
        <dbReference type="Proteomes" id="UP000664914"/>
    </source>
</evidence>
<dbReference type="PANTHER" id="PTHR43639:SF1">
    <property type="entry name" value="SHORT-CHAIN DEHYDROGENASE_REDUCTASE FAMILY PROTEIN"/>
    <property type="match status" value="1"/>
</dbReference>
<comment type="similarity">
    <text evidence="1">Belongs to the short-chain dehydrogenases/reductases (SDR) family.</text>
</comment>
<dbReference type="InterPro" id="IPR036291">
    <property type="entry name" value="NAD(P)-bd_dom_sf"/>
</dbReference>
<accession>A0A975D0U8</accession>
<organism evidence="4 5">
    <name type="scientific">Rhizorhabdus wittichii</name>
    <dbReference type="NCBI Taxonomy" id="160791"/>
    <lineage>
        <taxon>Bacteria</taxon>
        <taxon>Pseudomonadati</taxon>
        <taxon>Pseudomonadota</taxon>
        <taxon>Alphaproteobacteria</taxon>
        <taxon>Sphingomonadales</taxon>
        <taxon>Sphingomonadaceae</taxon>
        <taxon>Rhizorhabdus</taxon>
    </lineage>
</organism>
<reference evidence="4" key="1">
    <citation type="submission" date="2020-07" db="EMBL/GenBank/DDBJ databases">
        <authorList>
            <person name="Camacho E."/>
        </authorList>
    </citation>
    <scope>NUCLEOTIDE SEQUENCE</scope>
    <source>
        <strain evidence="4">MPO218</strain>
    </source>
</reference>
<dbReference type="Gene3D" id="3.40.50.720">
    <property type="entry name" value="NAD(P)-binding Rossmann-like Domain"/>
    <property type="match status" value="1"/>
</dbReference>
<protein>
    <submittedName>
        <fullName evidence="4">SDR family oxidoreductase</fullName>
    </submittedName>
</protein>
<evidence type="ECO:0000256" key="1">
    <source>
        <dbReference type="ARBA" id="ARBA00006484"/>
    </source>
</evidence>
<dbReference type="InterPro" id="IPR002347">
    <property type="entry name" value="SDR_fam"/>
</dbReference>